<feature type="region of interest" description="Disordered" evidence="9">
    <location>
        <begin position="1"/>
        <end position="22"/>
    </location>
</feature>
<evidence type="ECO:0000256" key="3">
    <source>
        <dbReference type="ARBA" id="ARBA00022737"/>
    </source>
</evidence>
<keyword evidence="4 8" id="KW-0863">Zinc-finger</keyword>
<keyword evidence="5" id="KW-0862">Zinc</keyword>
<dbReference type="InterPro" id="IPR050589">
    <property type="entry name" value="Ikaros_C2H2-ZF"/>
</dbReference>
<dbReference type="PANTHER" id="PTHR24404">
    <property type="entry name" value="ZINC FINGER PROTEIN"/>
    <property type="match status" value="1"/>
</dbReference>
<dbReference type="PROSITE" id="PS50157">
    <property type="entry name" value="ZINC_FINGER_C2H2_2"/>
    <property type="match status" value="1"/>
</dbReference>
<sequence>MSTLSSLQAGSGGQGWEVFDPANPSVPSHGPYCEACGRHFTCSTSLRRHLKIHTGAKPHACLHCAFSCNRLSNLRRHMTRHHDLLAARDPPEEPDETPDDTSSLD</sequence>
<organism evidence="11 12">
    <name type="scientific">Chionoecetes opilio</name>
    <name type="common">Atlantic snow crab</name>
    <name type="synonym">Cancer opilio</name>
    <dbReference type="NCBI Taxonomy" id="41210"/>
    <lineage>
        <taxon>Eukaryota</taxon>
        <taxon>Metazoa</taxon>
        <taxon>Ecdysozoa</taxon>
        <taxon>Arthropoda</taxon>
        <taxon>Crustacea</taxon>
        <taxon>Multicrustacea</taxon>
        <taxon>Malacostraca</taxon>
        <taxon>Eumalacostraca</taxon>
        <taxon>Eucarida</taxon>
        <taxon>Decapoda</taxon>
        <taxon>Pleocyemata</taxon>
        <taxon>Brachyura</taxon>
        <taxon>Eubrachyura</taxon>
        <taxon>Majoidea</taxon>
        <taxon>Majidae</taxon>
        <taxon>Chionoecetes</taxon>
    </lineage>
</organism>
<evidence type="ECO:0000313" key="12">
    <source>
        <dbReference type="Proteomes" id="UP000770661"/>
    </source>
</evidence>
<dbReference type="GO" id="GO:0003677">
    <property type="term" value="F:DNA binding"/>
    <property type="evidence" value="ECO:0007669"/>
    <property type="project" value="UniProtKB-KW"/>
</dbReference>
<accession>A0A8J4YAD3</accession>
<evidence type="ECO:0000313" key="11">
    <source>
        <dbReference type="EMBL" id="KAG0723547.1"/>
    </source>
</evidence>
<dbReference type="GO" id="GO:0008270">
    <property type="term" value="F:zinc ion binding"/>
    <property type="evidence" value="ECO:0007669"/>
    <property type="project" value="UniProtKB-KW"/>
</dbReference>
<dbReference type="OrthoDB" id="6408474at2759"/>
<dbReference type="GO" id="GO:0005634">
    <property type="term" value="C:nucleus"/>
    <property type="evidence" value="ECO:0007669"/>
    <property type="project" value="UniProtKB-SubCell"/>
</dbReference>
<evidence type="ECO:0000256" key="2">
    <source>
        <dbReference type="ARBA" id="ARBA00022723"/>
    </source>
</evidence>
<name>A0A8J4YAD3_CHIOP</name>
<evidence type="ECO:0000256" key="8">
    <source>
        <dbReference type="PROSITE-ProRule" id="PRU00042"/>
    </source>
</evidence>
<comment type="caution">
    <text evidence="11">The sequence shown here is derived from an EMBL/GenBank/DDBJ whole genome shotgun (WGS) entry which is preliminary data.</text>
</comment>
<protein>
    <submittedName>
        <fullName evidence="11">Zinc finger protein 296</fullName>
    </submittedName>
</protein>
<dbReference type="InterPro" id="IPR013087">
    <property type="entry name" value="Znf_C2H2_type"/>
</dbReference>
<keyword evidence="12" id="KW-1185">Reference proteome</keyword>
<keyword evidence="7" id="KW-0539">Nucleus</keyword>
<dbReference type="PROSITE" id="PS00028">
    <property type="entry name" value="ZINC_FINGER_C2H2_1"/>
    <property type="match status" value="1"/>
</dbReference>
<comment type="subcellular location">
    <subcellularLocation>
        <location evidence="1">Nucleus</location>
    </subcellularLocation>
</comment>
<reference evidence="11" key="1">
    <citation type="submission" date="2020-07" db="EMBL/GenBank/DDBJ databases">
        <title>The High-quality genome of the commercially important snow crab, Chionoecetes opilio.</title>
        <authorList>
            <person name="Jeong J.-H."/>
            <person name="Ryu S."/>
        </authorList>
    </citation>
    <scope>NUCLEOTIDE SEQUENCE</scope>
    <source>
        <strain evidence="11">MADBK_172401_WGS</strain>
        <tissue evidence="11">Digestive gland</tissue>
    </source>
</reference>
<keyword evidence="6" id="KW-0238">DNA-binding</keyword>
<dbReference type="EMBL" id="JACEEZ010008090">
    <property type="protein sequence ID" value="KAG0723547.1"/>
    <property type="molecule type" value="Genomic_DNA"/>
</dbReference>
<evidence type="ECO:0000256" key="1">
    <source>
        <dbReference type="ARBA" id="ARBA00004123"/>
    </source>
</evidence>
<evidence type="ECO:0000256" key="6">
    <source>
        <dbReference type="ARBA" id="ARBA00023125"/>
    </source>
</evidence>
<dbReference type="FunFam" id="3.30.160.60:FF:000100">
    <property type="entry name" value="Zinc finger 45-like"/>
    <property type="match status" value="1"/>
</dbReference>
<feature type="region of interest" description="Disordered" evidence="9">
    <location>
        <begin position="82"/>
        <end position="105"/>
    </location>
</feature>
<dbReference type="SUPFAM" id="SSF57667">
    <property type="entry name" value="beta-beta-alpha zinc fingers"/>
    <property type="match status" value="1"/>
</dbReference>
<evidence type="ECO:0000256" key="4">
    <source>
        <dbReference type="ARBA" id="ARBA00022771"/>
    </source>
</evidence>
<dbReference type="InterPro" id="IPR036236">
    <property type="entry name" value="Znf_C2H2_sf"/>
</dbReference>
<dbReference type="SMART" id="SM00355">
    <property type="entry name" value="ZnF_C2H2"/>
    <property type="match status" value="2"/>
</dbReference>
<keyword evidence="3" id="KW-0677">Repeat</keyword>
<keyword evidence="2" id="KW-0479">Metal-binding</keyword>
<dbReference type="Gene3D" id="3.30.160.60">
    <property type="entry name" value="Classic Zinc Finger"/>
    <property type="match status" value="2"/>
</dbReference>
<feature type="compositionally biased region" description="Basic and acidic residues" evidence="9">
    <location>
        <begin position="82"/>
        <end position="91"/>
    </location>
</feature>
<evidence type="ECO:0000259" key="10">
    <source>
        <dbReference type="PROSITE" id="PS50157"/>
    </source>
</evidence>
<proteinExistence type="predicted"/>
<dbReference type="AlphaFoldDB" id="A0A8J4YAD3"/>
<evidence type="ECO:0000256" key="5">
    <source>
        <dbReference type="ARBA" id="ARBA00022833"/>
    </source>
</evidence>
<dbReference type="Proteomes" id="UP000770661">
    <property type="component" value="Unassembled WGS sequence"/>
</dbReference>
<gene>
    <name evidence="11" type="primary">ZNF296</name>
    <name evidence="11" type="ORF">GWK47_042491</name>
</gene>
<evidence type="ECO:0000256" key="9">
    <source>
        <dbReference type="SAM" id="MobiDB-lite"/>
    </source>
</evidence>
<feature type="domain" description="C2H2-type" evidence="10">
    <location>
        <begin position="31"/>
        <end position="58"/>
    </location>
</feature>
<evidence type="ECO:0000256" key="7">
    <source>
        <dbReference type="ARBA" id="ARBA00023242"/>
    </source>
</evidence>